<protein>
    <submittedName>
        <fullName evidence="4">Cytochrome b562</fullName>
    </submittedName>
</protein>
<dbReference type="Proteomes" id="UP001595384">
    <property type="component" value="Unassembled WGS sequence"/>
</dbReference>
<accession>A0ABV7C985</accession>
<sequence length="119" mass="12797">MLKVLSTILLGATVSFGALANADVGKTMQLISGSYGDALSADSIADMKQAVTEMSSLVTKAKQADYRGDNPKAYQEGLTKLNQALKGVNKDLDDGNLAQAKKDMRKISSLRNEYHSKTR</sequence>
<dbReference type="InterPro" id="IPR010980">
    <property type="entry name" value="Cyt_c/b562"/>
</dbReference>
<dbReference type="SUPFAM" id="SSF47175">
    <property type="entry name" value="Cytochromes"/>
    <property type="match status" value="1"/>
</dbReference>
<evidence type="ECO:0000256" key="1">
    <source>
        <dbReference type="ARBA" id="ARBA00005523"/>
    </source>
</evidence>
<evidence type="ECO:0000256" key="2">
    <source>
        <dbReference type="ARBA" id="ARBA00022729"/>
    </source>
</evidence>
<dbReference type="EMBL" id="JBHRSE010000051">
    <property type="protein sequence ID" value="MFC3023729.1"/>
    <property type="molecule type" value="Genomic_DNA"/>
</dbReference>
<feature type="signal peptide" evidence="3">
    <location>
        <begin position="1"/>
        <end position="20"/>
    </location>
</feature>
<evidence type="ECO:0000256" key="3">
    <source>
        <dbReference type="SAM" id="SignalP"/>
    </source>
</evidence>
<organism evidence="4 5">
    <name type="scientific">Vibrio zhugei</name>
    <dbReference type="NCBI Taxonomy" id="2479546"/>
    <lineage>
        <taxon>Bacteria</taxon>
        <taxon>Pseudomonadati</taxon>
        <taxon>Pseudomonadota</taxon>
        <taxon>Gammaproteobacteria</taxon>
        <taxon>Vibrionales</taxon>
        <taxon>Vibrionaceae</taxon>
        <taxon>Vibrio</taxon>
    </lineage>
</organism>
<dbReference type="Pfam" id="PF07361">
    <property type="entry name" value="Cytochrom_B562"/>
    <property type="match status" value="1"/>
</dbReference>
<keyword evidence="5" id="KW-1185">Reference proteome</keyword>
<name>A0ABV7C985_9VIBR</name>
<dbReference type="InterPro" id="IPR009155">
    <property type="entry name" value="Cyt_b562"/>
</dbReference>
<proteinExistence type="inferred from homology"/>
<comment type="similarity">
    <text evidence="1">Belongs to the cytochrome b562 family.</text>
</comment>
<comment type="caution">
    <text evidence="4">The sequence shown here is derived from an EMBL/GenBank/DDBJ whole genome shotgun (WGS) entry which is preliminary data.</text>
</comment>
<feature type="chain" id="PRO_5045179953" evidence="3">
    <location>
        <begin position="21"/>
        <end position="119"/>
    </location>
</feature>
<gene>
    <name evidence="4" type="ORF">ACFODT_07820</name>
</gene>
<dbReference type="RefSeq" id="WP_123014484.1">
    <property type="nucleotide sequence ID" value="NZ_AP024912.1"/>
</dbReference>
<evidence type="ECO:0000313" key="4">
    <source>
        <dbReference type="EMBL" id="MFC3023729.1"/>
    </source>
</evidence>
<dbReference type="Gene3D" id="1.20.120.10">
    <property type="entry name" value="Cytochrome c/b562"/>
    <property type="match status" value="1"/>
</dbReference>
<reference evidence="5" key="1">
    <citation type="journal article" date="2019" name="Int. J. Syst. Evol. Microbiol.">
        <title>The Global Catalogue of Microorganisms (GCM) 10K type strain sequencing project: providing services to taxonomists for standard genome sequencing and annotation.</title>
        <authorList>
            <consortium name="The Broad Institute Genomics Platform"/>
            <consortium name="The Broad Institute Genome Sequencing Center for Infectious Disease"/>
            <person name="Wu L."/>
            <person name="Ma J."/>
        </authorList>
    </citation>
    <scope>NUCLEOTIDE SEQUENCE [LARGE SCALE GENOMIC DNA]</scope>
    <source>
        <strain evidence="5">KCTC 62784</strain>
    </source>
</reference>
<keyword evidence="2 3" id="KW-0732">Signal</keyword>
<evidence type="ECO:0000313" key="5">
    <source>
        <dbReference type="Proteomes" id="UP001595384"/>
    </source>
</evidence>